<dbReference type="Proteomes" id="UP000220702">
    <property type="component" value="Unassembled WGS sequence"/>
</dbReference>
<dbReference type="EMBL" id="NVNL01000062">
    <property type="protein sequence ID" value="PEA86627.1"/>
    <property type="molecule type" value="Genomic_DNA"/>
</dbReference>
<gene>
    <name evidence="1" type="ORF">CON71_28865</name>
</gene>
<accession>A0A9X6Y7X3</accession>
<dbReference type="SUPFAM" id="SSF58100">
    <property type="entry name" value="Bacterial hemolysins"/>
    <property type="match status" value="1"/>
</dbReference>
<dbReference type="AlphaFoldDB" id="A0A9X6Y7X3"/>
<evidence type="ECO:0000313" key="2">
    <source>
        <dbReference type="Proteomes" id="UP000220702"/>
    </source>
</evidence>
<protein>
    <submittedName>
        <fullName evidence="1">Uncharacterized protein</fullName>
    </submittedName>
</protein>
<evidence type="ECO:0000313" key="1">
    <source>
        <dbReference type="EMBL" id="PEA86627.1"/>
    </source>
</evidence>
<reference evidence="1 2" key="1">
    <citation type="submission" date="2017-09" db="EMBL/GenBank/DDBJ databases">
        <title>Large-scale bioinformatics analysis of Bacillus genomes uncovers conserved roles of natural products in bacterial physiology.</title>
        <authorList>
            <consortium name="Agbiome Team Llc"/>
            <person name="Bleich R.M."/>
            <person name="Grubbs K.J."/>
            <person name="Santa Maria K.C."/>
            <person name="Allen S.E."/>
            <person name="Farag S."/>
            <person name="Shank E.A."/>
            <person name="Bowers A."/>
        </authorList>
    </citation>
    <scope>NUCLEOTIDE SEQUENCE [LARGE SCALE GENOMIC DNA]</scope>
    <source>
        <strain evidence="1 2">AFS089089</strain>
    </source>
</reference>
<dbReference type="Gene3D" id="1.20.1170.10">
    <property type="match status" value="2"/>
</dbReference>
<sequence>MNHLAFSPRELGGKDSPFLLTIEEWHKFAKYLNDWMSEPTSIDQVKEAIYHIRDGIFKQNWDRLITTSAFRRLVEESIATKLIIREKCRFWDNGGRKDILILSQNIVAFADMITIKYYNDLNQINLEAQDGKLSPNTKAKFINICKDLSSHAQTYYQQSQSMETSLSQLYSEIQKHEDTVQNWSYLRSQLALRTSDDLAVAQHTNLYLVIPVEHSVKYKENVLPVIRKVHRIWGSISYDLKELADNIEDIKNLEAFVAALELELAFEDWKAIRDEAENFYKNAENFS</sequence>
<comment type="caution">
    <text evidence="1">The sequence shown here is derived from an EMBL/GenBank/DDBJ whole genome shotgun (WGS) entry which is preliminary data.</text>
</comment>
<proteinExistence type="predicted"/>
<organism evidence="1 2">
    <name type="scientific">Bacillus thuringiensis</name>
    <dbReference type="NCBI Taxonomy" id="1428"/>
    <lineage>
        <taxon>Bacteria</taxon>
        <taxon>Bacillati</taxon>
        <taxon>Bacillota</taxon>
        <taxon>Bacilli</taxon>
        <taxon>Bacillales</taxon>
        <taxon>Bacillaceae</taxon>
        <taxon>Bacillus</taxon>
        <taxon>Bacillus cereus group</taxon>
    </lineage>
</organism>
<name>A0A9X6Y7X3_BACTU</name>
<dbReference type="RefSeq" id="WP_098902597.1">
    <property type="nucleotide sequence ID" value="NZ_NVNL01000062.1"/>
</dbReference>